<dbReference type="Pfam" id="PF15780">
    <property type="entry name" value="ASH"/>
    <property type="match status" value="1"/>
</dbReference>
<keyword evidence="6" id="KW-1185">Reference proteome</keyword>
<evidence type="ECO:0000256" key="1">
    <source>
        <dbReference type="ARBA" id="ARBA00004496"/>
    </source>
</evidence>
<dbReference type="InterPro" id="IPR031549">
    <property type="entry name" value="ASH"/>
</dbReference>
<dbReference type="EMBL" id="JBHPEI010000044">
    <property type="protein sequence ID" value="MFC1799927.1"/>
    <property type="molecule type" value="Genomic_DNA"/>
</dbReference>
<protein>
    <recommendedName>
        <fullName evidence="4">Abnormal spindle-like microcephaly-associated protein ASH domain-containing protein</fullName>
    </recommendedName>
</protein>
<dbReference type="Gene3D" id="2.60.120.560">
    <property type="entry name" value="Exo-inulinase, domain 1"/>
    <property type="match status" value="1"/>
</dbReference>
<comment type="subcellular location">
    <subcellularLocation>
        <location evidence="1">Cytoplasm</location>
    </subcellularLocation>
</comment>
<evidence type="ECO:0000313" key="6">
    <source>
        <dbReference type="Proteomes" id="UP001594288"/>
    </source>
</evidence>
<organism evidence="5 6">
    <name type="scientific">Eiseniibacteriota bacterium</name>
    <dbReference type="NCBI Taxonomy" id="2212470"/>
    <lineage>
        <taxon>Bacteria</taxon>
        <taxon>Candidatus Eiseniibacteriota</taxon>
    </lineage>
</organism>
<sequence>MNRAFRLLSYAVLVCALLLCTCSGDCPPCQCDLPCVVSADSLSFGDVPVGEFSDLTFVIENPCGSAIAGAVSGICGDFSVVGDTLYDLNAGESAEFTVRFSPTREGTHTCVLETGSSECPALPCSGEAARRVVFSDGFEDGNRDGWLDQKICSQAYSYSYSVVYSSQDTSMVLKHEGGVASGGGNGEAYVADGVELSDVEITADIRNVTAYHPTAKAVGLTACLDKSTGVQYLAWYTVAGDLWLYETIAWQLCAPNLLEQVVTNSIEPGEDIQLKMKVKDGLISVWLNGWKVLSHDDSASPLPAGTAGVVATSGVTYFDNIVITTGSL</sequence>
<dbReference type="InterPro" id="IPR013783">
    <property type="entry name" value="Ig-like_fold"/>
</dbReference>
<evidence type="ECO:0000313" key="5">
    <source>
        <dbReference type="EMBL" id="MFC1799927.1"/>
    </source>
</evidence>
<evidence type="ECO:0000259" key="4">
    <source>
        <dbReference type="Pfam" id="PF15780"/>
    </source>
</evidence>
<keyword evidence="3" id="KW-0732">Signal</keyword>
<keyword evidence="2" id="KW-0963">Cytoplasm</keyword>
<accession>A0ABV6YPU3</accession>
<evidence type="ECO:0000256" key="3">
    <source>
        <dbReference type="SAM" id="SignalP"/>
    </source>
</evidence>
<feature type="domain" description="Abnormal spindle-like microcephaly-associated protein ASH" evidence="4">
    <location>
        <begin position="41"/>
        <end position="112"/>
    </location>
</feature>
<feature type="chain" id="PRO_5046516115" description="Abnormal spindle-like microcephaly-associated protein ASH domain-containing protein" evidence="3">
    <location>
        <begin position="26"/>
        <end position="328"/>
    </location>
</feature>
<name>A0ABV6YPU3_UNCEI</name>
<dbReference type="Gene3D" id="2.60.40.10">
    <property type="entry name" value="Immunoglobulins"/>
    <property type="match status" value="1"/>
</dbReference>
<reference evidence="5 6" key="1">
    <citation type="submission" date="2024-09" db="EMBL/GenBank/DDBJ databases">
        <authorList>
            <person name="D'Angelo T."/>
        </authorList>
    </citation>
    <scope>NUCLEOTIDE SEQUENCE [LARGE SCALE GENOMIC DNA]</scope>
    <source>
        <strain evidence="5">SAG AM-311-F02</strain>
    </source>
</reference>
<gene>
    <name evidence="5" type="ORF">ACFL2Z_03345</name>
</gene>
<comment type="caution">
    <text evidence="5">The sequence shown here is derived from an EMBL/GenBank/DDBJ whole genome shotgun (WGS) entry which is preliminary data.</text>
</comment>
<proteinExistence type="predicted"/>
<dbReference type="Proteomes" id="UP001594288">
    <property type="component" value="Unassembled WGS sequence"/>
</dbReference>
<evidence type="ECO:0000256" key="2">
    <source>
        <dbReference type="ARBA" id="ARBA00022490"/>
    </source>
</evidence>
<feature type="signal peptide" evidence="3">
    <location>
        <begin position="1"/>
        <end position="25"/>
    </location>
</feature>